<name>A0ABT3AUY1_9CYAN</name>
<gene>
    <name evidence="2" type="ORF">OGM63_05245</name>
</gene>
<dbReference type="InterPro" id="IPR036366">
    <property type="entry name" value="PGBDSf"/>
</dbReference>
<evidence type="ECO:0000313" key="2">
    <source>
        <dbReference type="EMBL" id="MCV3212939.1"/>
    </source>
</evidence>
<evidence type="ECO:0000313" key="3">
    <source>
        <dbReference type="Proteomes" id="UP001526143"/>
    </source>
</evidence>
<reference evidence="2 3" key="1">
    <citation type="submission" date="2022-10" db="EMBL/GenBank/DDBJ databases">
        <title>Identification of biosynthetic pathway for the production of the potent trypsin inhibitor radiosumin.</title>
        <authorList>
            <person name="Fewer D.P."/>
            <person name="Delbaje E."/>
            <person name="Ouyang X."/>
            <person name="Agostino P.D."/>
            <person name="Wahlsten M."/>
            <person name="Jokela J."/>
            <person name="Permi P."/>
            <person name="Haapaniemi E."/>
            <person name="Koistinen H."/>
        </authorList>
    </citation>
    <scope>NUCLEOTIDE SEQUENCE [LARGE SCALE GENOMIC DNA]</scope>
    <source>
        <strain evidence="2 3">NIES-515</strain>
    </source>
</reference>
<sequence>MVRVIPCFLHRPTLELGASREEVKQMQKVLNQRLSEFDTASSFPQNVAETGYFNQNTLIAVKYLQCLTFLPVDGIVGPKTWAFLSEGPGSLPRLRVGTASSVVKAVQEALRYAGYYSGAVDGVFQQKTAAAVKDFQVSCQMTADGVINPQTWKGLIKLDAHGKYCYINLIDRCYEKYEHWDGSFSYVNWHN</sequence>
<feature type="domain" description="Peptidoglycan binding-like" evidence="1">
    <location>
        <begin position="102"/>
        <end position="153"/>
    </location>
</feature>
<evidence type="ECO:0000259" key="1">
    <source>
        <dbReference type="Pfam" id="PF01471"/>
    </source>
</evidence>
<dbReference type="Proteomes" id="UP001526143">
    <property type="component" value="Unassembled WGS sequence"/>
</dbReference>
<dbReference type="RefSeq" id="WP_263744441.1">
    <property type="nucleotide sequence ID" value="NZ_JAOWRF010000083.1"/>
</dbReference>
<dbReference type="Gene3D" id="1.10.101.10">
    <property type="entry name" value="PGBD-like superfamily/PGBD"/>
    <property type="match status" value="2"/>
</dbReference>
<dbReference type="InterPro" id="IPR036365">
    <property type="entry name" value="PGBD-like_sf"/>
</dbReference>
<keyword evidence="3" id="KW-1185">Reference proteome</keyword>
<dbReference type="SUPFAM" id="SSF47090">
    <property type="entry name" value="PGBD-like"/>
    <property type="match status" value="2"/>
</dbReference>
<organism evidence="2 3">
    <name type="scientific">Plectonema radiosum NIES-515</name>
    <dbReference type="NCBI Taxonomy" id="2986073"/>
    <lineage>
        <taxon>Bacteria</taxon>
        <taxon>Bacillati</taxon>
        <taxon>Cyanobacteriota</taxon>
        <taxon>Cyanophyceae</taxon>
        <taxon>Oscillatoriophycideae</taxon>
        <taxon>Oscillatoriales</taxon>
        <taxon>Microcoleaceae</taxon>
        <taxon>Plectonema</taxon>
    </lineage>
</organism>
<accession>A0ABT3AUY1</accession>
<dbReference type="EMBL" id="JAOWRF010000083">
    <property type="protein sequence ID" value="MCV3212939.1"/>
    <property type="molecule type" value="Genomic_DNA"/>
</dbReference>
<protein>
    <submittedName>
        <fullName evidence="2">Peptidoglycan-binding protein</fullName>
    </submittedName>
</protein>
<dbReference type="Pfam" id="PF01471">
    <property type="entry name" value="PG_binding_1"/>
    <property type="match status" value="2"/>
</dbReference>
<dbReference type="InterPro" id="IPR002477">
    <property type="entry name" value="Peptidoglycan-bd-like"/>
</dbReference>
<feature type="domain" description="Peptidoglycan binding-like" evidence="1">
    <location>
        <begin position="19"/>
        <end position="84"/>
    </location>
</feature>
<proteinExistence type="predicted"/>
<comment type="caution">
    <text evidence="2">The sequence shown here is derived from an EMBL/GenBank/DDBJ whole genome shotgun (WGS) entry which is preliminary data.</text>
</comment>